<dbReference type="SFLD" id="SFLDG01065">
    <property type="entry name" value="anaerobic_coproporphyrinogen-I"/>
    <property type="match status" value="1"/>
</dbReference>
<dbReference type="GO" id="GO:0051539">
    <property type="term" value="F:4 iron, 4 sulfur cluster binding"/>
    <property type="evidence" value="ECO:0007669"/>
    <property type="project" value="UniProtKB-UniRule"/>
</dbReference>
<dbReference type="Pfam" id="PF06969">
    <property type="entry name" value="HemN_C"/>
    <property type="match status" value="1"/>
</dbReference>
<comment type="subcellular location">
    <subcellularLocation>
        <location evidence="2">Cytoplasm</location>
    </subcellularLocation>
</comment>
<proteinExistence type="inferred from homology"/>
<dbReference type="SUPFAM" id="SSF102114">
    <property type="entry name" value="Radical SAM enzymes"/>
    <property type="match status" value="1"/>
</dbReference>
<keyword evidence="2" id="KW-0479">Metal-binding</keyword>
<evidence type="ECO:0000256" key="2">
    <source>
        <dbReference type="RuleBase" id="RU364116"/>
    </source>
</evidence>
<dbReference type="SFLD" id="SFLDS00029">
    <property type="entry name" value="Radical_SAM"/>
    <property type="match status" value="1"/>
</dbReference>
<evidence type="ECO:0000259" key="3">
    <source>
        <dbReference type="PROSITE" id="PS51918"/>
    </source>
</evidence>
<accession>A0A841R4W0</accession>
<dbReference type="GO" id="GO:0004109">
    <property type="term" value="F:coproporphyrinogen oxidase activity"/>
    <property type="evidence" value="ECO:0007669"/>
    <property type="project" value="InterPro"/>
</dbReference>
<dbReference type="Pfam" id="PF04055">
    <property type="entry name" value="Radical_SAM"/>
    <property type="match status" value="1"/>
</dbReference>
<evidence type="ECO:0000313" key="4">
    <source>
        <dbReference type="EMBL" id="MBB6478833.1"/>
    </source>
</evidence>
<dbReference type="InterPro" id="IPR010723">
    <property type="entry name" value="HemN_C"/>
</dbReference>
<dbReference type="PANTHER" id="PTHR13932:SF5">
    <property type="entry name" value="RADICAL S-ADENOSYL METHIONINE DOMAIN-CONTAINING PROTEIN 1, MITOCHONDRIAL"/>
    <property type="match status" value="1"/>
</dbReference>
<dbReference type="GO" id="GO:0046872">
    <property type="term" value="F:metal ion binding"/>
    <property type="evidence" value="ECO:0007669"/>
    <property type="project" value="UniProtKB-UniRule"/>
</dbReference>
<protein>
    <recommendedName>
        <fullName evidence="2">Heme chaperone HemW</fullName>
    </recommendedName>
</protein>
<dbReference type="InterPro" id="IPR004559">
    <property type="entry name" value="HemW-like"/>
</dbReference>
<sequence length="387" mass="43969">MKSIPLYLHIPFCRSKCSYCNFYSIPLKDEKTENDFTDQLISQIIHQMKLTGSRSLKTVYIGGGTPSGLSHSALRRLLDFLRTKTNNGTEEFTMECNPEDVTEELIALLKDSPVDRLSLGIQSFNEIVLQESGRRTTVESIDTALDILRREWSGRLNIDIITGLPGQSAIGQISDMEKAVQSGADHISCYSLIIEENSPISNNPLLPDSEEEENQWSLSREYLIDKGFNHYEVSNFAKTDSESLHNLQYWKMNEYLGCGPGAVAMFRNGSIQRYSNPPDLKLWLEGESSDWNASVEEISPGEFLFENFMMGLRTAKGIDKTEFIKRFSITPEEIIKDTIRSLPPGSFRFHDDCISLSDDMRLFMNPVLLKIREEIDKAGFDFPVSWP</sequence>
<organism evidence="4 5">
    <name type="scientific">Spirochaeta isovalerica</name>
    <dbReference type="NCBI Taxonomy" id="150"/>
    <lineage>
        <taxon>Bacteria</taxon>
        <taxon>Pseudomonadati</taxon>
        <taxon>Spirochaetota</taxon>
        <taxon>Spirochaetia</taxon>
        <taxon>Spirochaetales</taxon>
        <taxon>Spirochaetaceae</taxon>
        <taxon>Spirochaeta</taxon>
    </lineage>
</organism>
<dbReference type="AlphaFoldDB" id="A0A841R4W0"/>
<reference evidence="4 5" key="1">
    <citation type="submission" date="2020-08" db="EMBL/GenBank/DDBJ databases">
        <title>Genomic Encyclopedia of Type Strains, Phase IV (KMG-IV): sequencing the most valuable type-strain genomes for metagenomic binning, comparative biology and taxonomic classification.</title>
        <authorList>
            <person name="Goeker M."/>
        </authorList>
    </citation>
    <scope>NUCLEOTIDE SEQUENCE [LARGE SCALE GENOMIC DNA]</scope>
    <source>
        <strain evidence="4 5">DSM 2461</strain>
    </source>
</reference>
<keyword evidence="2" id="KW-0349">Heme</keyword>
<comment type="function">
    <text evidence="2">Probably acts as a heme chaperone, transferring heme to an unknown acceptor. Binds one molecule of heme per monomer, possibly covalently. Binds 1 [4Fe-4S] cluster. The cluster is coordinated with 3 cysteines and an exchangeable S-adenosyl-L-methionine.</text>
</comment>
<dbReference type="SFLD" id="SFLDF00562">
    <property type="entry name" value="HemN-like__clustered_with_heat"/>
    <property type="match status" value="1"/>
</dbReference>
<keyword evidence="2" id="KW-0408">Iron</keyword>
<dbReference type="InterPro" id="IPR058240">
    <property type="entry name" value="rSAM_sf"/>
</dbReference>
<dbReference type="InterPro" id="IPR023404">
    <property type="entry name" value="rSAM_horseshoe"/>
</dbReference>
<keyword evidence="2" id="KW-0949">S-adenosyl-L-methionine</keyword>
<dbReference type="GO" id="GO:0005737">
    <property type="term" value="C:cytoplasm"/>
    <property type="evidence" value="ECO:0007669"/>
    <property type="project" value="UniProtKB-SubCell"/>
</dbReference>
<keyword evidence="2" id="KW-0411">Iron-sulfur</keyword>
<dbReference type="EMBL" id="JACHGJ010000001">
    <property type="protein sequence ID" value="MBB6478833.1"/>
    <property type="molecule type" value="Genomic_DNA"/>
</dbReference>
<dbReference type="InterPro" id="IPR006638">
    <property type="entry name" value="Elp3/MiaA/NifB-like_rSAM"/>
</dbReference>
<dbReference type="GO" id="GO:0006779">
    <property type="term" value="P:porphyrin-containing compound biosynthetic process"/>
    <property type="evidence" value="ECO:0007669"/>
    <property type="project" value="InterPro"/>
</dbReference>
<evidence type="ECO:0000313" key="5">
    <source>
        <dbReference type="Proteomes" id="UP000587760"/>
    </source>
</evidence>
<keyword evidence="4" id="KW-0560">Oxidoreductase</keyword>
<keyword evidence="5" id="KW-1185">Reference proteome</keyword>
<keyword evidence="2" id="KW-0963">Cytoplasm</keyword>
<gene>
    <name evidence="4" type="ORF">HNR50_000466</name>
</gene>
<dbReference type="Gene3D" id="3.80.30.20">
    <property type="entry name" value="tm_1862 like domain"/>
    <property type="match status" value="1"/>
</dbReference>
<dbReference type="RefSeq" id="WP_184743147.1">
    <property type="nucleotide sequence ID" value="NZ_JACHGJ010000001.1"/>
</dbReference>
<comment type="similarity">
    <text evidence="1">Belongs to the anaerobic coproporphyrinogen-III oxidase family. HemW subfamily.</text>
</comment>
<dbReference type="NCBIfam" id="TIGR00539">
    <property type="entry name" value="hemN_rel"/>
    <property type="match status" value="1"/>
</dbReference>
<name>A0A841R4W0_9SPIO</name>
<keyword evidence="2" id="KW-0004">4Fe-4S</keyword>
<keyword evidence="2" id="KW-0143">Chaperone</keyword>
<evidence type="ECO:0000256" key="1">
    <source>
        <dbReference type="ARBA" id="ARBA00006100"/>
    </source>
</evidence>
<comment type="caution">
    <text evidence="4">The sequence shown here is derived from an EMBL/GenBank/DDBJ whole genome shotgun (WGS) entry which is preliminary data.</text>
</comment>
<feature type="domain" description="Radical SAM core" evidence="3">
    <location>
        <begin position="1"/>
        <end position="229"/>
    </location>
</feature>
<dbReference type="SFLD" id="SFLDG01082">
    <property type="entry name" value="B12-binding_domain_containing"/>
    <property type="match status" value="1"/>
</dbReference>
<dbReference type="InterPro" id="IPR034505">
    <property type="entry name" value="Coproporphyrinogen-III_oxidase"/>
</dbReference>
<dbReference type="CDD" id="cd01335">
    <property type="entry name" value="Radical_SAM"/>
    <property type="match status" value="1"/>
</dbReference>
<dbReference type="SMART" id="SM00729">
    <property type="entry name" value="Elp3"/>
    <property type="match status" value="1"/>
</dbReference>
<dbReference type="PROSITE" id="PS51918">
    <property type="entry name" value="RADICAL_SAM"/>
    <property type="match status" value="1"/>
</dbReference>
<dbReference type="Proteomes" id="UP000587760">
    <property type="component" value="Unassembled WGS sequence"/>
</dbReference>
<dbReference type="PANTHER" id="PTHR13932">
    <property type="entry name" value="COPROPORPHYRINIGEN III OXIDASE"/>
    <property type="match status" value="1"/>
</dbReference>
<dbReference type="InterPro" id="IPR007197">
    <property type="entry name" value="rSAM"/>
</dbReference>